<dbReference type="Proteomes" id="UP000829196">
    <property type="component" value="Unassembled WGS sequence"/>
</dbReference>
<feature type="transmembrane region" description="Helical" evidence="1">
    <location>
        <begin position="12"/>
        <end position="28"/>
    </location>
</feature>
<keyword evidence="1" id="KW-0812">Transmembrane</keyword>
<name>A0A8T3AVQ2_DENNO</name>
<evidence type="ECO:0000313" key="3">
    <source>
        <dbReference type="Proteomes" id="UP000829196"/>
    </source>
</evidence>
<evidence type="ECO:0000256" key="1">
    <source>
        <dbReference type="SAM" id="Phobius"/>
    </source>
</evidence>
<protein>
    <submittedName>
        <fullName evidence="2">Uncharacterized protein</fullName>
    </submittedName>
</protein>
<keyword evidence="1" id="KW-0472">Membrane</keyword>
<feature type="transmembrane region" description="Helical" evidence="1">
    <location>
        <begin position="49"/>
        <end position="69"/>
    </location>
</feature>
<reference evidence="2" key="1">
    <citation type="journal article" date="2022" name="Front. Genet.">
        <title>Chromosome-Scale Assembly of the Dendrobium nobile Genome Provides Insights Into the Molecular Mechanism of the Biosynthesis of the Medicinal Active Ingredient of Dendrobium.</title>
        <authorList>
            <person name="Xu Q."/>
            <person name="Niu S.-C."/>
            <person name="Li K.-L."/>
            <person name="Zheng P.-J."/>
            <person name="Zhang X.-J."/>
            <person name="Jia Y."/>
            <person name="Liu Y."/>
            <person name="Niu Y.-X."/>
            <person name="Yu L.-H."/>
            <person name="Chen D.-F."/>
            <person name="Zhang G.-Q."/>
        </authorList>
    </citation>
    <scope>NUCLEOTIDE SEQUENCE</scope>
    <source>
        <tissue evidence="2">Leaf</tissue>
    </source>
</reference>
<keyword evidence="1" id="KW-1133">Transmembrane helix</keyword>
<sequence>MSFIAIVDSSMFSYNSFSISFIWVFNILDDSSRLYIVSSRVHRLIRIVWLFYCNFLSIRVHLSLLRIFFFGY</sequence>
<proteinExistence type="predicted"/>
<keyword evidence="3" id="KW-1185">Reference proteome</keyword>
<organism evidence="2 3">
    <name type="scientific">Dendrobium nobile</name>
    <name type="common">Orchid</name>
    <dbReference type="NCBI Taxonomy" id="94219"/>
    <lineage>
        <taxon>Eukaryota</taxon>
        <taxon>Viridiplantae</taxon>
        <taxon>Streptophyta</taxon>
        <taxon>Embryophyta</taxon>
        <taxon>Tracheophyta</taxon>
        <taxon>Spermatophyta</taxon>
        <taxon>Magnoliopsida</taxon>
        <taxon>Liliopsida</taxon>
        <taxon>Asparagales</taxon>
        <taxon>Orchidaceae</taxon>
        <taxon>Epidendroideae</taxon>
        <taxon>Malaxideae</taxon>
        <taxon>Dendrobiinae</taxon>
        <taxon>Dendrobium</taxon>
    </lineage>
</organism>
<accession>A0A8T3AVQ2</accession>
<dbReference type="AlphaFoldDB" id="A0A8T3AVQ2"/>
<gene>
    <name evidence="2" type="ORF">KFK09_018010</name>
</gene>
<comment type="caution">
    <text evidence="2">The sequence shown here is derived from an EMBL/GenBank/DDBJ whole genome shotgun (WGS) entry which is preliminary data.</text>
</comment>
<dbReference type="EMBL" id="JAGYWB010000013">
    <property type="protein sequence ID" value="KAI0499802.1"/>
    <property type="molecule type" value="Genomic_DNA"/>
</dbReference>
<evidence type="ECO:0000313" key="2">
    <source>
        <dbReference type="EMBL" id="KAI0499802.1"/>
    </source>
</evidence>